<protein>
    <submittedName>
        <fullName evidence="2">Uncharacterized protein</fullName>
    </submittedName>
</protein>
<dbReference type="Proteomes" id="UP000297385">
    <property type="component" value="Unassembled WGS sequence"/>
</dbReference>
<evidence type="ECO:0000313" key="2">
    <source>
        <dbReference type="EMBL" id="TFE36913.1"/>
    </source>
</evidence>
<sequence length="152" mass="16297">MQFVRKTLFATAAAASLIARAYAATTIQTLDITWYKDGQAIESGRRVISDDTGPAPYLHRSGKEVCYATCSGTPGAMRLNAEKMFVGRSLLIKPVSANAGKVRLSVSAIDTVLDDIRKPGTADCTSEVVVVHGYTASDLPVDSPMARPLTYR</sequence>
<dbReference type="AlphaFoldDB" id="A0A4Y8MHP8"/>
<feature type="chain" id="PRO_5021237975" evidence="1">
    <location>
        <begin position="24"/>
        <end position="152"/>
    </location>
</feature>
<dbReference type="EMBL" id="SNVI01000008">
    <property type="protein sequence ID" value="TFE36913.1"/>
    <property type="molecule type" value="Genomic_DNA"/>
</dbReference>
<evidence type="ECO:0000256" key="1">
    <source>
        <dbReference type="SAM" id="SignalP"/>
    </source>
</evidence>
<keyword evidence="1" id="KW-0732">Signal</keyword>
<proteinExistence type="predicted"/>
<feature type="signal peptide" evidence="1">
    <location>
        <begin position="1"/>
        <end position="23"/>
    </location>
</feature>
<dbReference type="RefSeq" id="WP_134466830.1">
    <property type="nucleotide sequence ID" value="NZ_SNVI01000008.1"/>
</dbReference>
<comment type="caution">
    <text evidence="2">The sequence shown here is derived from an EMBL/GenBank/DDBJ whole genome shotgun (WGS) entry which is preliminary data.</text>
</comment>
<accession>A0A4Y8MHP8</accession>
<reference evidence="2 3" key="1">
    <citation type="submission" date="2019-03" db="EMBL/GenBank/DDBJ databases">
        <title>Complete Genome Sequence of Paraburkholderia dipogonis ICMP 19430T, a Nitrogen-fixing Symbiont of the South African Invasive Legume Dipogon lignosus in New Zealand.</title>
        <authorList>
            <person name="De Meyer S.E."/>
        </authorList>
    </citation>
    <scope>NUCLEOTIDE SEQUENCE [LARGE SCALE GENOMIC DNA]</scope>
    <source>
        <strain evidence="2 3">ICMP 19430</strain>
    </source>
</reference>
<organism evidence="2 3">
    <name type="scientific">Paraburkholderia dipogonis</name>
    <dbReference type="NCBI Taxonomy" id="1211383"/>
    <lineage>
        <taxon>Bacteria</taxon>
        <taxon>Pseudomonadati</taxon>
        <taxon>Pseudomonadota</taxon>
        <taxon>Betaproteobacteria</taxon>
        <taxon>Burkholderiales</taxon>
        <taxon>Burkholderiaceae</taxon>
        <taxon>Paraburkholderia</taxon>
    </lineage>
</organism>
<gene>
    <name evidence="2" type="ORF">E2553_45625</name>
</gene>
<evidence type="ECO:0000313" key="3">
    <source>
        <dbReference type="Proteomes" id="UP000297385"/>
    </source>
</evidence>
<name>A0A4Y8MHP8_9BURK</name>